<feature type="chain" id="PRO_5014972422" evidence="8">
    <location>
        <begin position="20"/>
        <end position="310"/>
    </location>
</feature>
<dbReference type="GO" id="GO:0005576">
    <property type="term" value="C:extracellular region"/>
    <property type="evidence" value="ECO:0007669"/>
    <property type="project" value="UniProtKB-SubCell"/>
</dbReference>
<comment type="subcellular location">
    <subcellularLocation>
        <location evidence="1">Secreted</location>
    </subcellularLocation>
</comment>
<organism evidence="10">
    <name type="scientific">Lethocerus distinctifemur</name>
    <dbReference type="NCBI Taxonomy" id="280095"/>
    <lineage>
        <taxon>Eukaryota</taxon>
        <taxon>Metazoa</taxon>
        <taxon>Ecdysozoa</taxon>
        <taxon>Arthropoda</taxon>
        <taxon>Hexapoda</taxon>
        <taxon>Insecta</taxon>
        <taxon>Pterygota</taxon>
        <taxon>Neoptera</taxon>
        <taxon>Paraneoptera</taxon>
        <taxon>Hemiptera</taxon>
        <taxon>Heteroptera</taxon>
        <taxon>Panheteroptera</taxon>
        <taxon>Nepomorpha</taxon>
        <taxon>Belostomatidae</taxon>
        <taxon>Lethocerinae</taxon>
        <taxon>Lethocerus</taxon>
    </lineage>
</organism>
<dbReference type="PANTHER" id="PTHR24252">
    <property type="entry name" value="ACROSIN-RELATED"/>
    <property type="match status" value="1"/>
</dbReference>
<dbReference type="PROSITE" id="PS00134">
    <property type="entry name" value="TRYPSIN_HIS"/>
    <property type="match status" value="1"/>
</dbReference>
<name>A0A2K8JRK5_9HEMI</name>
<dbReference type="CDD" id="cd00190">
    <property type="entry name" value="Tryp_SPc"/>
    <property type="match status" value="1"/>
</dbReference>
<dbReference type="SUPFAM" id="SSF50494">
    <property type="entry name" value="Trypsin-like serine proteases"/>
    <property type="match status" value="1"/>
</dbReference>
<dbReference type="EMBL" id="MF683334">
    <property type="protein sequence ID" value="ATU82475.1"/>
    <property type="molecule type" value="mRNA"/>
</dbReference>
<dbReference type="PROSITE" id="PS50240">
    <property type="entry name" value="TRYPSIN_DOM"/>
    <property type="match status" value="1"/>
</dbReference>
<feature type="signal peptide" evidence="8">
    <location>
        <begin position="1"/>
        <end position="19"/>
    </location>
</feature>
<dbReference type="AlphaFoldDB" id="A0A2K8JRK5"/>
<evidence type="ECO:0000256" key="3">
    <source>
        <dbReference type="ARBA" id="ARBA00022670"/>
    </source>
</evidence>
<evidence type="ECO:0000256" key="5">
    <source>
        <dbReference type="ARBA" id="ARBA00022825"/>
    </source>
</evidence>
<protein>
    <submittedName>
        <fullName evidence="10">Venom S1 protease 8</fullName>
    </submittedName>
</protein>
<keyword evidence="4 7" id="KW-0378">Hydrolase</keyword>
<dbReference type="InterPro" id="IPR043504">
    <property type="entry name" value="Peptidase_S1_PA_chymotrypsin"/>
</dbReference>
<dbReference type="InterPro" id="IPR033116">
    <property type="entry name" value="TRYPSIN_SER"/>
</dbReference>
<evidence type="ECO:0000259" key="9">
    <source>
        <dbReference type="PROSITE" id="PS50240"/>
    </source>
</evidence>
<feature type="domain" description="Peptidase S1" evidence="9">
    <location>
        <begin position="61"/>
        <end position="297"/>
    </location>
</feature>
<keyword evidence="2" id="KW-0964">Secreted</keyword>
<dbReference type="PANTHER" id="PTHR24252:SF7">
    <property type="entry name" value="HYALIN"/>
    <property type="match status" value="1"/>
</dbReference>
<dbReference type="GO" id="GO:0004252">
    <property type="term" value="F:serine-type endopeptidase activity"/>
    <property type="evidence" value="ECO:0007669"/>
    <property type="project" value="InterPro"/>
</dbReference>
<evidence type="ECO:0000256" key="6">
    <source>
        <dbReference type="ARBA" id="ARBA00023157"/>
    </source>
</evidence>
<evidence type="ECO:0000256" key="7">
    <source>
        <dbReference type="RuleBase" id="RU363034"/>
    </source>
</evidence>
<evidence type="ECO:0000313" key="10">
    <source>
        <dbReference type="EMBL" id="ATU82475.1"/>
    </source>
</evidence>
<keyword evidence="3 7" id="KW-0645">Protease</keyword>
<keyword evidence="8" id="KW-0732">Signal</keyword>
<dbReference type="Gene3D" id="2.40.10.10">
    <property type="entry name" value="Trypsin-like serine proteases"/>
    <property type="match status" value="1"/>
</dbReference>
<evidence type="ECO:0000256" key="1">
    <source>
        <dbReference type="ARBA" id="ARBA00004613"/>
    </source>
</evidence>
<dbReference type="FunFam" id="2.40.10.10:FF:000015">
    <property type="entry name" value="Atrial natriuretic peptide-converting enzyme"/>
    <property type="match status" value="1"/>
</dbReference>
<dbReference type="InterPro" id="IPR001314">
    <property type="entry name" value="Peptidase_S1A"/>
</dbReference>
<dbReference type="InterPro" id="IPR009003">
    <property type="entry name" value="Peptidase_S1_PA"/>
</dbReference>
<keyword evidence="6" id="KW-1015">Disulfide bond</keyword>
<dbReference type="GO" id="GO:0006508">
    <property type="term" value="P:proteolysis"/>
    <property type="evidence" value="ECO:0007669"/>
    <property type="project" value="UniProtKB-KW"/>
</dbReference>
<dbReference type="PROSITE" id="PS00135">
    <property type="entry name" value="TRYPSIN_SER"/>
    <property type="match status" value="1"/>
</dbReference>
<keyword evidence="5 7" id="KW-0720">Serine protease</keyword>
<dbReference type="Pfam" id="PF00089">
    <property type="entry name" value="Trypsin"/>
    <property type="match status" value="1"/>
</dbReference>
<dbReference type="InterPro" id="IPR018114">
    <property type="entry name" value="TRYPSIN_HIS"/>
</dbReference>
<reference evidence="10" key="1">
    <citation type="journal article" date="2018" name="Cell. Mol. Life Sci.">
        <title>Giant fish-killing water bug reveals ancient and dynamic venom evolution in Heteroptera.</title>
        <authorList>
            <person name="Walker A.A."/>
            <person name="Hernandez-Vargas M.J."/>
            <person name="Corzo G."/>
            <person name="Fry B.G."/>
            <person name="King G.F."/>
        </authorList>
    </citation>
    <scope>NUCLEOTIDE SEQUENCE</scope>
</reference>
<dbReference type="InterPro" id="IPR001254">
    <property type="entry name" value="Trypsin_dom"/>
</dbReference>
<accession>A0A2K8JRK5</accession>
<dbReference type="SMART" id="SM00020">
    <property type="entry name" value="Tryp_SPc"/>
    <property type="match status" value="1"/>
</dbReference>
<proteinExistence type="evidence at transcript level"/>
<evidence type="ECO:0000256" key="8">
    <source>
        <dbReference type="SAM" id="SignalP"/>
    </source>
</evidence>
<evidence type="ECO:0000256" key="2">
    <source>
        <dbReference type="ARBA" id="ARBA00022525"/>
    </source>
</evidence>
<evidence type="ECO:0000256" key="4">
    <source>
        <dbReference type="ARBA" id="ARBA00022801"/>
    </source>
</evidence>
<sequence length="310" mass="33765">MKWALVLPGLLATVGHFLAAAEKPYLMVKSKEIDSDEYGQSTGRVLTNCTCGTTNKASGRIVGGTETGVNEYPHMVAIVNIYPSGSISQFCGGALLTENHVLTAAHCIHEETRPVGILTGEHDLRSFTETPYTQLYSVDKIIPHELYDPVTTKHDIALLVTAKRVAFNFAVGPICLPVAPVTREDEYVKVTGWGDLQYGGAAGTKLMQTWLRIIPLNQCKKRFANIDVLSPTQFCTFGWKKDSCQGDSGGPVTWLDPDTNRYTLVGVVSFGIGCATAYPGVNTDIFPYLGWIQGHIHASSSGRRKTCARH</sequence>
<dbReference type="PRINTS" id="PR00722">
    <property type="entry name" value="CHYMOTRYPSIN"/>
</dbReference>